<evidence type="ECO:0000256" key="3">
    <source>
        <dbReference type="SAM" id="MobiDB-lite"/>
    </source>
</evidence>
<organism evidence="4">
    <name type="scientific">Leptocylindrus danicus</name>
    <dbReference type="NCBI Taxonomy" id="163516"/>
    <lineage>
        <taxon>Eukaryota</taxon>
        <taxon>Sar</taxon>
        <taxon>Stramenopiles</taxon>
        <taxon>Ochrophyta</taxon>
        <taxon>Bacillariophyta</taxon>
        <taxon>Coscinodiscophyceae</taxon>
        <taxon>Chaetocerotophycidae</taxon>
        <taxon>Leptocylindrales</taxon>
        <taxon>Leptocylindraceae</taxon>
        <taxon>Leptocylindrus</taxon>
    </lineage>
</organism>
<protein>
    <submittedName>
        <fullName evidence="4">Uncharacterized protein</fullName>
    </submittedName>
</protein>
<dbReference type="InterPro" id="IPR002110">
    <property type="entry name" value="Ankyrin_rpt"/>
</dbReference>
<evidence type="ECO:0000256" key="1">
    <source>
        <dbReference type="ARBA" id="ARBA00022737"/>
    </source>
</evidence>
<reference evidence="4" key="1">
    <citation type="submission" date="2021-01" db="EMBL/GenBank/DDBJ databases">
        <authorList>
            <person name="Corre E."/>
            <person name="Pelletier E."/>
            <person name="Niang G."/>
            <person name="Scheremetjew M."/>
            <person name="Finn R."/>
            <person name="Kale V."/>
            <person name="Holt S."/>
            <person name="Cochrane G."/>
            <person name="Meng A."/>
            <person name="Brown T."/>
            <person name="Cohen L."/>
        </authorList>
    </citation>
    <scope>NUCLEOTIDE SEQUENCE</scope>
    <source>
        <strain evidence="4">B650</strain>
    </source>
</reference>
<dbReference type="Gene3D" id="1.25.40.20">
    <property type="entry name" value="Ankyrin repeat-containing domain"/>
    <property type="match status" value="1"/>
</dbReference>
<sequence>MTRKHDSALNAPNEDFEETPWSWDEDRDQMIGTSDIDFQGFDSKFHQIMLEAESGTTSWGDVCAFLTYQVNKSCLGTGSTTCTTPQMYMDECLTRTEGTFGQTPLHIAARKAPLFVIDFLLIHAPAAVRISDSKGFLPLHYAARENEHADVALVLFGHYRAAVSMTNNDGHLPLHCAAACNEVLDVVAALLDKYPAAAFVGDNEERKPLHLATQTNGNPSVAALLFDAFPDAALMVDNNGNYPAFMIFFPSYSSPIDKMRSSLRREILQRWASTSTILIQKMWDAFGLIADSPDDILSG</sequence>
<evidence type="ECO:0000256" key="2">
    <source>
        <dbReference type="ARBA" id="ARBA00023043"/>
    </source>
</evidence>
<dbReference type="SUPFAM" id="SSF48403">
    <property type="entry name" value="Ankyrin repeat"/>
    <property type="match status" value="1"/>
</dbReference>
<gene>
    <name evidence="4" type="ORF">LDAN0321_LOCUS1675</name>
</gene>
<keyword evidence="2" id="KW-0040">ANK repeat</keyword>
<dbReference type="PANTHER" id="PTHR24173:SF74">
    <property type="entry name" value="ANKYRIN REPEAT DOMAIN-CONTAINING PROTEIN 16"/>
    <property type="match status" value="1"/>
</dbReference>
<keyword evidence="1" id="KW-0677">Repeat</keyword>
<dbReference type="Pfam" id="PF13857">
    <property type="entry name" value="Ank_5"/>
    <property type="match status" value="1"/>
</dbReference>
<feature type="compositionally biased region" description="Acidic residues" evidence="3">
    <location>
        <begin position="14"/>
        <end position="23"/>
    </location>
</feature>
<name>A0A7S2NSV9_9STRA</name>
<dbReference type="PANTHER" id="PTHR24173">
    <property type="entry name" value="ANKYRIN REPEAT CONTAINING"/>
    <property type="match status" value="1"/>
</dbReference>
<proteinExistence type="predicted"/>
<evidence type="ECO:0000313" key="4">
    <source>
        <dbReference type="EMBL" id="CAD9558604.1"/>
    </source>
</evidence>
<dbReference type="SMART" id="SM00248">
    <property type="entry name" value="ANK"/>
    <property type="match status" value="4"/>
</dbReference>
<dbReference type="InterPro" id="IPR036770">
    <property type="entry name" value="Ankyrin_rpt-contain_sf"/>
</dbReference>
<accession>A0A7S2NSV9</accession>
<feature type="region of interest" description="Disordered" evidence="3">
    <location>
        <begin position="1"/>
        <end position="23"/>
    </location>
</feature>
<dbReference type="AlphaFoldDB" id="A0A7S2NSV9"/>
<dbReference type="EMBL" id="HBGY01002551">
    <property type="protein sequence ID" value="CAD9558604.1"/>
    <property type="molecule type" value="Transcribed_RNA"/>
</dbReference>